<keyword evidence="9 13" id="KW-1133">Transmembrane helix</keyword>
<dbReference type="PANTHER" id="PTHR43394:SF1">
    <property type="entry name" value="ATP-BINDING CASSETTE SUB-FAMILY B MEMBER 10, MITOCHONDRIAL"/>
    <property type="match status" value="1"/>
</dbReference>
<feature type="domain" description="ABC transmembrane type-1" evidence="15">
    <location>
        <begin position="16"/>
        <end position="304"/>
    </location>
</feature>
<feature type="transmembrane region" description="Helical" evidence="13">
    <location>
        <begin position="132"/>
        <end position="155"/>
    </location>
</feature>
<feature type="transmembrane region" description="Helical" evidence="13">
    <location>
        <begin position="243"/>
        <end position="261"/>
    </location>
</feature>
<dbReference type="Pfam" id="PF00005">
    <property type="entry name" value="ABC_tran"/>
    <property type="match status" value="1"/>
</dbReference>
<feature type="transmembrane region" description="Helical" evidence="13">
    <location>
        <begin position="12"/>
        <end position="32"/>
    </location>
</feature>
<dbReference type="InterPro" id="IPR039421">
    <property type="entry name" value="Type_1_exporter"/>
</dbReference>
<evidence type="ECO:0000256" key="1">
    <source>
        <dbReference type="ARBA" id="ARBA00004651"/>
    </source>
</evidence>
<dbReference type="GO" id="GO:0016887">
    <property type="term" value="F:ATP hydrolysis activity"/>
    <property type="evidence" value="ECO:0007669"/>
    <property type="project" value="InterPro"/>
</dbReference>
<dbReference type="PROSITE" id="PS00211">
    <property type="entry name" value="ABC_TRANSPORTER_1"/>
    <property type="match status" value="1"/>
</dbReference>
<dbReference type="SMART" id="SM00382">
    <property type="entry name" value="AAA"/>
    <property type="match status" value="1"/>
</dbReference>
<comment type="similarity">
    <text evidence="2">Belongs to the ABC transporter superfamily. Drug exporter-2 (TC 3.A.1.117) family.</text>
</comment>
<evidence type="ECO:0000256" key="2">
    <source>
        <dbReference type="ARBA" id="ARBA00006526"/>
    </source>
</evidence>
<dbReference type="SUPFAM" id="SSF52540">
    <property type="entry name" value="P-loop containing nucleoside triphosphate hydrolases"/>
    <property type="match status" value="1"/>
</dbReference>
<evidence type="ECO:0000256" key="4">
    <source>
        <dbReference type="ARBA" id="ARBA00022448"/>
    </source>
</evidence>
<dbReference type="Pfam" id="PF00664">
    <property type="entry name" value="ABC_membrane"/>
    <property type="match status" value="1"/>
</dbReference>
<evidence type="ECO:0000256" key="7">
    <source>
        <dbReference type="ARBA" id="ARBA00022741"/>
    </source>
</evidence>
<dbReference type="FunFam" id="1.20.1560.10:FF:000011">
    <property type="entry name" value="Multidrug ABC transporter ATP-binding protein"/>
    <property type="match status" value="1"/>
</dbReference>
<dbReference type="EMBL" id="FWEV01000057">
    <property type="protein sequence ID" value="SLM28737.1"/>
    <property type="molecule type" value="Genomic_DNA"/>
</dbReference>
<protein>
    <recommendedName>
        <fullName evidence="12">Multidrug resistance-like ATP-binding protein MdlA</fullName>
        <ecNumber evidence="3">7.6.2.2</ecNumber>
    </recommendedName>
</protein>
<keyword evidence="6 13" id="KW-0812">Transmembrane</keyword>
<dbReference type="FunFam" id="3.40.50.300:FF:000221">
    <property type="entry name" value="Multidrug ABC transporter ATP-binding protein"/>
    <property type="match status" value="1"/>
</dbReference>
<keyword evidence="10 13" id="KW-0472">Membrane</keyword>
<evidence type="ECO:0000256" key="5">
    <source>
        <dbReference type="ARBA" id="ARBA00022475"/>
    </source>
</evidence>
<dbReference type="GO" id="GO:0015421">
    <property type="term" value="F:ABC-type oligopeptide transporter activity"/>
    <property type="evidence" value="ECO:0007669"/>
    <property type="project" value="TreeGrafter"/>
</dbReference>
<proteinExistence type="inferred from homology"/>
<evidence type="ECO:0000259" key="15">
    <source>
        <dbReference type="PROSITE" id="PS50929"/>
    </source>
</evidence>
<dbReference type="Gene3D" id="1.20.1560.10">
    <property type="entry name" value="ABC transporter type 1, transmembrane domain"/>
    <property type="match status" value="1"/>
</dbReference>
<sequence length="690" mass="75783">MELLTPYLIERRFHIIAGFLSLLVVDLLQLFIPRIIKWAIDSITAAEDIVGAVAGSQLLKYAFLIFLSSIMIGIFRFFWRVLIMGSARRVEEGIRGSLFNHIQTLPATFFNKHTAGDLMAHATNDMTNIRMALSMGIVGLTDAVVLGIAAVFFMSYINLELTVMALLPMPFIALSTKILSKKLFNAYRDVQASFSDLMESTRERFAGIKVIMAFNRENIEAEAMKNESEIYVKKNMELVRLRGLIFPMVIFLTNVSLAIILGAGGRKVILNQISPGDFVAFISYLGLLTWPVMAIGWVTNLIQRGKASIDRINDILAVPSESVSETSVTDDFLNTQAQDSTVVQEASDLIITDAEVASSKLLIKDTEAASSKLLIKDAEAASSKLLITDAEVASSKLLIKDPETAASKLLESDFSIHGDVEFRDLFFSYDSSESFKDSSLKKGSGIDSSNISQKKLLSSKELLSPNVLSGISFRLNRGEMLGIAGPPGSGKSTLASLIPRIYDPQKGTITIDGVNIGHIPLETLRKNISFMPQEPFLFSGTIHANLLFGNPEADDSDIAEAIEMAQLTETIADFPMGIETIIGEKGVMLSGGQRQRIALARAFLKSAPIMIMDDPVSQVDMQTASRIINIIESFAGQKTMIIISHRFSIFKNANHIMVLNEGKITEQGTHHSLIEEGGYYAGAWHMQESE</sequence>
<evidence type="ECO:0000259" key="14">
    <source>
        <dbReference type="PROSITE" id="PS50893"/>
    </source>
</evidence>
<reference evidence="16 17" key="1">
    <citation type="submission" date="2017-03" db="EMBL/GenBank/DDBJ databases">
        <authorList>
            <person name="Afonso C.L."/>
            <person name="Miller P.J."/>
            <person name="Scott M.A."/>
            <person name="Spackman E."/>
            <person name="Goraichik I."/>
            <person name="Dimitrov K.M."/>
            <person name="Suarez D.L."/>
            <person name="Swayne D.E."/>
        </authorList>
    </citation>
    <scope>NUCLEOTIDE SEQUENCE [LARGE SCALE GENOMIC DNA]</scope>
    <source>
        <strain evidence="16">PRJEB14757</strain>
    </source>
</reference>
<evidence type="ECO:0000256" key="3">
    <source>
        <dbReference type="ARBA" id="ARBA00012191"/>
    </source>
</evidence>
<comment type="subcellular location">
    <subcellularLocation>
        <location evidence="1">Cell membrane</location>
        <topology evidence="1">Multi-pass membrane protein</topology>
    </subcellularLocation>
</comment>
<feature type="transmembrane region" description="Helical" evidence="13">
    <location>
        <begin position="161"/>
        <end position="179"/>
    </location>
</feature>
<dbReference type="InterPro" id="IPR011527">
    <property type="entry name" value="ABC1_TM_dom"/>
</dbReference>
<dbReference type="InterPro" id="IPR003593">
    <property type="entry name" value="AAA+_ATPase"/>
</dbReference>
<dbReference type="PROSITE" id="PS50929">
    <property type="entry name" value="ABC_TM1F"/>
    <property type="match status" value="1"/>
</dbReference>
<dbReference type="GO" id="GO:0005524">
    <property type="term" value="F:ATP binding"/>
    <property type="evidence" value="ECO:0007669"/>
    <property type="project" value="UniProtKB-KW"/>
</dbReference>
<evidence type="ECO:0000256" key="8">
    <source>
        <dbReference type="ARBA" id="ARBA00022840"/>
    </source>
</evidence>
<dbReference type="PROSITE" id="PS50893">
    <property type="entry name" value="ABC_TRANSPORTER_2"/>
    <property type="match status" value="1"/>
</dbReference>
<evidence type="ECO:0000256" key="13">
    <source>
        <dbReference type="SAM" id="Phobius"/>
    </source>
</evidence>
<keyword evidence="5" id="KW-1003">Cell membrane</keyword>
<gene>
    <name evidence="16" type="ORF">MTBBW1_150008</name>
</gene>
<feature type="transmembrane region" description="Helical" evidence="13">
    <location>
        <begin position="281"/>
        <end position="302"/>
    </location>
</feature>
<evidence type="ECO:0000313" key="17">
    <source>
        <dbReference type="Proteomes" id="UP000191931"/>
    </source>
</evidence>
<organism evidence="16 17">
    <name type="scientific">Desulfamplus magnetovallimortis</name>
    <dbReference type="NCBI Taxonomy" id="1246637"/>
    <lineage>
        <taxon>Bacteria</taxon>
        <taxon>Pseudomonadati</taxon>
        <taxon>Thermodesulfobacteriota</taxon>
        <taxon>Desulfobacteria</taxon>
        <taxon>Desulfobacterales</taxon>
        <taxon>Desulfobacteraceae</taxon>
        <taxon>Desulfamplus</taxon>
    </lineage>
</organism>
<name>A0A1W1H8D5_9BACT</name>
<keyword evidence="4" id="KW-0813">Transport</keyword>
<comment type="catalytic activity">
    <reaction evidence="11">
        <text>ATP + H2O + xenobioticSide 1 = ADP + phosphate + xenobioticSide 2.</text>
        <dbReference type="EC" id="7.6.2.2"/>
    </reaction>
</comment>
<dbReference type="InterPro" id="IPR017871">
    <property type="entry name" value="ABC_transporter-like_CS"/>
</dbReference>
<dbReference type="CDD" id="cd18541">
    <property type="entry name" value="ABC_6TM_TmrB_like"/>
    <property type="match status" value="1"/>
</dbReference>
<evidence type="ECO:0000256" key="12">
    <source>
        <dbReference type="ARBA" id="ARBA00074518"/>
    </source>
</evidence>
<keyword evidence="17" id="KW-1185">Reference proteome</keyword>
<dbReference type="InterPro" id="IPR003439">
    <property type="entry name" value="ABC_transporter-like_ATP-bd"/>
</dbReference>
<evidence type="ECO:0000313" key="16">
    <source>
        <dbReference type="EMBL" id="SLM28737.1"/>
    </source>
</evidence>
<dbReference type="GO" id="GO:0005886">
    <property type="term" value="C:plasma membrane"/>
    <property type="evidence" value="ECO:0007669"/>
    <property type="project" value="UniProtKB-SubCell"/>
</dbReference>
<feature type="domain" description="ABC transporter" evidence="14">
    <location>
        <begin position="446"/>
        <end position="686"/>
    </location>
</feature>
<accession>A0A1W1H8D5</accession>
<keyword evidence="8" id="KW-0067">ATP-binding</keyword>
<dbReference type="STRING" id="1246637.MTBBW1_150008"/>
<feature type="transmembrane region" description="Helical" evidence="13">
    <location>
        <begin position="61"/>
        <end position="79"/>
    </location>
</feature>
<evidence type="ECO:0000256" key="9">
    <source>
        <dbReference type="ARBA" id="ARBA00022989"/>
    </source>
</evidence>
<dbReference type="SUPFAM" id="SSF90123">
    <property type="entry name" value="ABC transporter transmembrane region"/>
    <property type="match status" value="1"/>
</dbReference>
<dbReference type="InterPro" id="IPR027417">
    <property type="entry name" value="P-loop_NTPase"/>
</dbReference>
<evidence type="ECO:0000256" key="6">
    <source>
        <dbReference type="ARBA" id="ARBA00022692"/>
    </source>
</evidence>
<dbReference type="EC" id="7.6.2.2" evidence="3"/>
<dbReference type="Gene3D" id="3.40.50.300">
    <property type="entry name" value="P-loop containing nucleotide triphosphate hydrolases"/>
    <property type="match status" value="1"/>
</dbReference>
<keyword evidence="7" id="KW-0547">Nucleotide-binding</keyword>
<dbReference type="InterPro" id="IPR036640">
    <property type="entry name" value="ABC1_TM_sf"/>
</dbReference>
<dbReference type="PANTHER" id="PTHR43394">
    <property type="entry name" value="ATP-DEPENDENT PERMEASE MDL1, MITOCHONDRIAL"/>
    <property type="match status" value="1"/>
</dbReference>
<evidence type="ECO:0000256" key="11">
    <source>
        <dbReference type="ARBA" id="ARBA00034018"/>
    </source>
</evidence>
<dbReference type="AlphaFoldDB" id="A0A1W1H8D5"/>
<dbReference type="Proteomes" id="UP000191931">
    <property type="component" value="Unassembled WGS sequence"/>
</dbReference>
<dbReference type="GO" id="GO:0008559">
    <property type="term" value="F:ABC-type xenobiotic transporter activity"/>
    <property type="evidence" value="ECO:0007669"/>
    <property type="project" value="UniProtKB-EC"/>
</dbReference>
<evidence type="ECO:0000256" key="10">
    <source>
        <dbReference type="ARBA" id="ARBA00023136"/>
    </source>
</evidence>